<name>A0A382BNV0_9ZZZZ</name>
<evidence type="ECO:0000313" key="1">
    <source>
        <dbReference type="EMBL" id="SVB15510.1"/>
    </source>
</evidence>
<evidence type="ECO:0008006" key="2">
    <source>
        <dbReference type="Google" id="ProtNLM"/>
    </source>
</evidence>
<organism evidence="1">
    <name type="scientific">marine metagenome</name>
    <dbReference type="NCBI Taxonomy" id="408172"/>
    <lineage>
        <taxon>unclassified sequences</taxon>
        <taxon>metagenomes</taxon>
        <taxon>ecological metagenomes</taxon>
    </lineage>
</organism>
<dbReference type="AlphaFoldDB" id="A0A382BNV0"/>
<dbReference type="EMBL" id="UINC01030698">
    <property type="protein sequence ID" value="SVB15510.1"/>
    <property type="molecule type" value="Genomic_DNA"/>
</dbReference>
<reference evidence="1" key="1">
    <citation type="submission" date="2018-05" db="EMBL/GenBank/DDBJ databases">
        <authorList>
            <person name="Lanie J.A."/>
            <person name="Ng W.-L."/>
            <person name="Kazmierczak K.M."/>
            <person name="Andrzejewski T.M."/>
            <person name="Davidsen T.M."/>
            <person name="Wayne K.J."/>
            <person name="Tettelin H."/>
            <person name="Glass J.I."/>
            <person name="Rusch D."/>
            <person name="Podicherti R."/>
            <person name="Tsui H.-C.T."/>
            <person name="Winkler M.E."/>
        </authorList>
    </citation>
    <scope>NUCLEOTIDE SEQUENCE</scope>
</reference>
<proteinExistence type="predicted"/>
<gene>
    <name evidence="1" type="ORF">METZ01_LOCUS168364</name>
</gene>
<feature type="non-terminal residue" evidence="1">
    <location>
        <position position="1"/>
    </location>
</feature>
<accession>A0A382BNV0</accession>
<dbReference type="Pfam" id="PF13852">
    <property type="entry name" value="DUF4197"/>
    <property type="match status" value="1"/>
</dbReference>
<protein>
    <recommendedName>
        <fullName evidence="2">DUF4197 domain-containing protein</fullName>
    </recommendedName>
</protein>
<dbReference type="InterPro" id="IPR025245">
    <property type="entry name" value="DUF4197"/>
</dbReference>
<sequence length="28" mass="3215">SVLAEEEIEIRKNPLKRTTDLLKKVFGS</sequence>